<dbReference type="EMBL" id="BJZQ01000008">
    <property type="protein sequence ID" value="GEO89532.1"/>
    <property type="molecule type" value="Genomic_DNA"/>
</dbReference>
<reference evidence="7 8" key="1">
    <citation type="submission" date="2019-07" db="EMBL/GenBank/DDBJ databases">
        <title>Whole genome shotgun sequence of Aeromicrobium flavum NBRC 107625.</title>
        <authorList>
            <person name="Hosoyama A."/>
            <person name="Uohara A."/>
            <person name="Ohji S."/>
            <person name="Ichikawa N."/>
        </authorList>
    </citation>
    <scope>NUCLEOTIDE SEQUENCE [LARGE SCALE GENOMIC DNA]</scope>
    <source>
        <strain evidence="7 8">NBRC 107625</strain>
    </source>
</reference>
<sequence length="1569" mass="174777">MSSDAIIVGEEWISEHYFTTDATKESFKARVLARRTAWDALKDQGTPRTRFTAARSSLLNRFATLDAHDDRVAAVRALNADVRALLGFDGIGFTSKVQGPVTFLSAAGLDHTAGLAIIDACPAETIEHLLAKDEDNLTEAFLPADVGPTADDTGVHKDAVTSVARLLSLLFLHDDFKPAFALVLAGPHVLVAERERWPEGRYLAVDLQLVAERNDDKKGGEVDRALACLASDSLAPDAQGDIWWTDTLSESVKHTVGVSKDLREGVRLSIEIIANEVVARRKAGSLDPLPSAEAQPLAKQSLRFLYRILFLLYAEASPELGVLPAGAPEYENGYSLDRLRELILVDLPTRNSQAGTHLYESLGALFRLVDRGHDPSRHDQAEGEYVDGLTFRSLRADLFKPEATAHIDEVGLGNAALQRVLRHLLLSKEQRGRDRGFISYAELGINQLGAVYEGLMSYTGFFAETDLYEVAKDGKSEKGSWVVPVAGAEGIAEKDFVTVEDKYGERKPVLHPQGSFVFRLAGRERQQSASYYTPEVLTRFVVSQALEELLDQDGQRTTAAEILELTICEPALGSGAFAIEAVRQFAEQYLKRRQEELDESVDPDAYPRELQRVKAYLALHQTYGVDLNATAVELAEISLWLDTMVEGLEAPWFGLHLRRGNSLIGARKAVYSRSTVEDKSWLKAVPKPVKPGTNDMDHVDRIDGRIPHFLLPAEGWGAAADVGKDIKELVPEAVADLKKWRRSMHAKPGKKQVDALVALGRRVERLWDIAGHRLAIAEQQIRRDIPLWGAPETEGEGEGPSLGRHVSREEIEESLADPDGAYRRLRLVMDAWCAFWFWPLTEEEVAPPTLEQWYDALRMILGADTMRVSTARKGQDTLESALIWDDLGDFEYNDRVFADASRIDAVLNKHPWLRVCQAVADQQGFFHWQLDFVSVFDRGGFDLQVGNPPWVRPDWDAAAALGEYDVRFALEGKMTVARARDLADQALSDTSARNEYVGLAGDQLAVRESVSDPTLFPHLQGLRPDLYRCFMEQTWDHRAPHGVTVLLHPETHFTDEKAGTLRAATYRRLRRHWQFINELGLFDIHNLVTYGVHVYGAVRAEPKFLMATSLYAPETVIRSLTHDGAGEQPGLKDPDGSWDLRPHRGRILEVGVDMLATWHSMLEDSQVPVLQTRMIYAVNSASARVLRVISESTRMQDLVLQFSGGWNETTDYKKGRFSLEWGPVGSWAEVILQGPHVHVGNPFYKFPNPSMSSNKDWASVDLEALGAGAIPVTSFKIRGDFARYDAAYNHWDDAAARDTYRLAWRKMAATTGERTLIPALIPPGAAHIHGMLSLAVAGGALRSLSLLAGFASSLVNDFALRATGKANLYASSIERLVLTKGHPLESYLILRVLRLNCLSEAYAELWEDFSRDGVTADDWLGGINFPGRRALSDVTPTWTEGVPLRRSSDRRQALVELDALVALMVGLSPDDLSTIYRTQFPVLYGYDRNKYLYDINGREVPTPIVQLWRKEGLDETSVDGLTADERTHTNASGNTYVYELPFITLDREADMRQAYTHFERVLAERTAHE</sequence>
<evidence type="ECO:0000256" key="1">
    <source>
        <dbReference type="ARBA" id="ARBA00011900"/>
    </source>
</evidence>
<keyword evidence="7" id="KW-0255">Endonuclease</keyword>
<evidence type="ECO:0000256" key="5">
    <source>
        <dbReference type="ARBA" id="ARBA00047942"/>
    </source>
</evidence>
<keyword evidence="4" id="KW-0949">S-adenosyl-L-methionine</keyword>
<dbReference type="Pfam" id="PF07669">
    <property type="entry name" value="Eco57I"/>
    <property type="match status" value="1"/>
</dbReference>
<dbReference type="GO" id="GO:0009007">
    <property type="term" value="F:site-specific DNA-methyltransferase (adenine-specific) activity"/>
    <property type="evidence" value="ECO:0007669"/>
    <property type="project" value="UniProtKB-EC"/>
</dbReference>
<keyword evidence="2" id="KW-0489">Methyltransferase</keyword>
<dbReference type="Gene3D" id="3.40.50.150">
    <property type="entry name" value="Vaccinia Virus protein VP39"/>
    <property type="match status" value="2"/>
</dbReference>
<evidence type="ECO:0000256" key="3">
    <source>
        <dbReference type="ARBA" id="ARBA00022679"/>
    </source>
</evidence>
<dbReference type="InterPro" id="IPR029063">
    <property type="entry name" value="SAM-dependent_MTases_sf"/>
</dbReference>
<keyword evidence="7" id="KW-0540">Nuclease</keyword>
<dbReference type="PANTHER" id="PTHR33841">
    <property type="entry name" value="DNA METHYLTRANSFERASE YEEA-RELATED"/>
    <property type="match status" value="1"/>
</dbReference>
<dbReference type="InterPro" id="IPR011639">
    <property type="entry name" value="MethylTrfase_TaqI-like_dom"/>
</dbReference>
<comment type="catalytic activity">
    <reaction evidence="5">
        <text>a 2'-deoxyadenosine in DNA + S-adenosyl-L-methionine = an N(6)-methyl-2'-deoxyadenosine in DNA + S-adenosyl-L-homocysteine + H(+)</text>
        <dbReference type="Rhea" id="RHEA:15197"/>
        <dbReference type="Rhea" id="RHEA-COMP:12418"/>
        <dbReference type="Rhea" id="RHEA-COMP:12419"/>
        <dbReference type="ChEBI" id="CHEBI:15378"/>
        <dbReference type="ChEBI" id="CHEBI:57856"/>
        <dbReference type="ChEBI" id="CHEBI:59789"/>
        <dbReference type="ChEBI" id="CHEBI:90615"/>
        <dbReference type="ChEBI" id="CHEBI:90616"/>
        <dbReference type="EC" id="2.1.1.72"/>
    </reaction>
</comment>
<evidence type="ECO:0000313" key="7">
    <source>
        <dbReference type="EMBL" id="GEO89532.1"/>
    </source>
</evidence>
<evidence type="ECO:0000313" key="8">
    <source>
        <dbReference type="Proteomes" id="UP000321769"/>
    </source>
</evidence>
<evidence type="ECO:0000259" key="6">
    <source>
        <dbReference type="Pfam" id="PF07669"/>
    </source>
</evidence>
<dbReference type="GO" id="GO:0032259">
    <property type="term" value="P:methylation"/>
    <property type="evidence" value="ECO:0007669"/>
    <property type="project" value="UniProtKB-KW"/>
</dbReference>
<accession>A0A512HVR3</accession>
<evidence type="ECO:0000256" key="4">
    <source>
        <dbReference type="ARBA" id="ARBA00022691"/>
    </source>
</evidence>
<protein>
    <recommendedName>
        <fullName evidence="1">site-specific DNA-methyltransferase (adenine-specific)</fullName>
        <ecNumber evidence="1">2.1.1.72</ecNumber>
    </recommendedName>
</protein>
<evidence type="ECO:0000256" key="2">
    <source>
        <dbReference type="ARBA" id="ARBA00022603"/>
    </source>
</evidence>
<organism evidence="7 8">
    <name type="scientific">Aeromicrobium flavum</name>
    <dbReference type="NCBI Taxonomy" id="416568"/>
    <lineage>
        <taxon>Bacteria</taxon>
        <taxon>Bacillati</taxon>
        <taxon>Actinomycetota</taxon>
        <taxon>Actinomycetes</taxon>
        <taxon>Propionibacteriales</taxon>
        <taxon>Nocardioidaceae</taxon>
        <taxon>Aeromicrobium</taxon>
    </lineage>
</organism>
<dbReference type="PANTHER" id="PTHR33841:SF1">
    <property type="entry name" value="DNA METHYLTRANSFERASE A"/>
    <property type="match status" value="1"/>
</dbReference>
<dbReference type="SUPFAM" id="SSF53335">
    <property type="entry name" value="S-adenosyl-L-methionine-dependent methyltransferases"/>
    <property type="match status" value="1"/>
</dbReference>
<comment type="caution">
    <text evidence="7">The sequence shown here is derived from an EMBL/GenBank/DDBJ whole genome shotgun (WGS) entry which is preliminary data.</text>
</comment>
<keyword evidence="3" id="KW-0808">Transferase</keyword>
<keyword evidence="7" id="KW-0378">Hydrolase</keyword>
<dbReference type="RefSeq" id="WP_371862821.1">
    <property type="nucleotide sequence ID" value="NZ_BAAAYQ010000001.1"/>
</dbReference>
<proteinExistence type="predicted"/>
<dbReference type="EC" id="2.1.1.72" evidence="1"/>
<name>A0A512HVR3_9ACTN</name>
<dbReference type="GO" id="GO:0006304">
    <property type="term" value="P:DNA modification"/>
    <property type="evidence" value="ECO:0007669"/>
    <property type="project" value="InterPro"/>
</dbReference>
<gene>
    <name evidence="7" type="ORF">AFL01nite_18590</name>
</gene>
<keyword evidence="8" id="KW-1185">Reference proteome</keyword>
<dbReference type="InterPro" id="IPR050953">
    <property type="entry name" value="N4_N6_ade-DNA_methylase"/>
</dbReference>
<dbReference type="Proteomes" id="UP000321769">
    <property type="component" value="Unassembled WGS sequence"/>
</dbReference>
<dbReference type="GO" id="GO:0004519">
    <property type="term" value="F:endonuclease activity"/>
    <property type="evidence" value="ECO:0007669"/>
    <property type="project" value="UniProtKB-KW"/>
</dbReference>
<feature type="domain" description="Type II methyltransferase M.TaqI-like" evidence="6">
    <location>
        <begin position="621"/>
        <end position="954"/>
    </location>
</feature>